<dbReference type="STRING" id="1797457.A2160_02810"/>
<dbReference type="Gene3D" id="3.40.50.2000">
    <property type="entry name" value="Glycogen Phosphorylase B"/>
    <property type="match status" value="2"/>
</dbReference>
<keyword evidence="1" id="KW-0808">Transferase</keyword>
<reference evidence="3 4" key="1">
    <citation type="journal article" date="2016" name="Nat. Commun.">
        <title>Thousands of microbial genomes shed light on interconnected biogeochemical processes in an aquifer system.</title>
        <authorList>
            <person name="Anantharaman K."/>
            <person name="Brown C.T."/>
            <person name="Hug L.A."/>
            <person name="Sharon I."/>
            <person name="Castelle C.J."/>
            <person name="Probst A.J."/>
            <person name="Thomas B.C."/>
            <person name="Singh A."/>
            <person name="Wilkins M.J."/>
            <person name="Karaoz U."/>
            <person name="Brodie E.L."/>
            <person name="Williams K.H."/>
            <person name="Hubbard S.S."/>
            <person name="Banfield J.F."/>
        </authorList>
    </citation>
    <scope>NUCLEOTIDE SEQUENCE [LARGE SCALE GENOMIC DNA]</scope>
</reference>
<dbReference type="InterPro" id="IPR001296">
    <property type="entry name" value="Glyco_trans_1"/>
</dbReference>
<dbReference type="AlphaFoldDB" id="A0A1F5E7K7"/>
<evidence type="ECO:0000313" key="3">
    <source>
        <dbReference type="EMBL" id="OGD63387.1"/>
    </source>
</evidence>
<feature type="domain" description="Glycosyl transferase family 1" evidence="2">
    <location>
        <begin position="190"/>
        <end position="350"/>
    </location>
</feature>
<evidence type="ECO:0000259" key="2">
    <source>
        <dbReference type="Pfam" id="PF00534"/>
    </source>
</evidence>
<accession>A0A1F5E7K7</accession>
<organism evidence="3 4">
    <name type="scientific">Candidatus Beckwithbacteria bacterium RBG_13_42_9</name>
    <dbReference type="NCBI Taxonomy" id="1797457"/>
    <lineage>
        <taxon>Bacteria</taxon>
        <taxon>Candidatus Beckwithiibacteriota</taxon>
    </lineage>
</organism>
<protein>
    <recommendedName>
        <fullName evidence="2">Glycosyl transferase family 1 domain-containing protein</fullName>
    </recommendedName>
</protein>
<dbReference type="Pfam" id="PF00534">
    <property type="entry name" value="Glycos_transf_1"/>
    <property type="match status" value="1"/>
</dbReference>
<proteinExistence type="predicted"/>
<dbReference type="GO" id="GO:0016757">
    <property type="term" value="F:glycosyltransferase activity"/>
    <property type="evidence" value="ECO:0007669"/>
    <property type="project" value="InterPro"/>
</dbReference>
<evidence type="ECO:0000256" key="1">
    <source>
        <dbReference type="ARBA" id="ARBA00022679"/>
    </source>
</evidence>
<name>A0A1F5E7K7_9BACT</name>
<dbReference type="EMBL" id="MEZK01000010">
    <property type="protein sequence ID" value="OGD63387.1"/>
    <property type="molecule type" value="Genomic_DNA"/>
</dbReference>
<evidence type="ECO:0000313" key="4">
    <source>
        <dbReference type="Proteomes" id="UP000177006"/>
    </source>
</evidence>
<dbReference type="Proteomes" id="UP000177006">
    <property type="component" value="Unassembled WGS sequence"/>
</dbReference>
<dbReference type="CDD" id="cd03801">
    <property type="entry name" value="GT4_PimA-like"/>
    <property type="match status" value="1"/>
</dbReference>
<comment type="caution">
    <text evidence="3">The sequence shown here is derived from an EMBL/GenBank/DDBJ whole genome shotgun (WGS) entry which is preliminary data.</text>
</comment>
<dbReference type="SUPFAM" id="SSF53756">
    <property type="entry name" value="UDP-Glycosyltransferase/glycogen phosphorylase"/>
    <property type="match status" value="1"/>
</dbReference>
<sequence length="380" mass="43561">MRILLVTEFYSSLTRPIFSGGVETRTFFVAKYLAQRHQVIVIARKRKGEKRIETRGNLKIYRLGSDVNNLAATVLSLFKRSFFIYQSINKGTSISCDLVEGSNYVTFLPAFLIGLIKGIPKVAWYPDVLIGEWHKYFSPVLMLFGEIAERFFLRLPWDYFLAISKKTAQKLVENGVNNKKITVIPCGVSKEWFNNKFSKFKEPTLCVISRLLTYKRIEDVIKALANLKKEFPKLRLIIIGEGPQERVLQRLIEQFGLKSRVKFYRQVPEEKLIRLLSKSHLFIHPSIIEGFGIVLVEAAAAGTPFVAAKIPTSEILAKKLKSGIVIDPGDIRSLDLAINKYLTNKKSYKEKQLNGLKFARDFTWDKLVEQTAKVYEKITR</sequence>
<gene>
    <name evidence="3" type="ORF">A2160_02810</name>
</gene>
<dbReference type="PANTHER" id="PTHR46401">
    <property type="entry name" value="GLYCOSYLTRANSFERASE WBBK-RELATED"/>
    <property type="match status" value="1"/>
</dbReference>
<dbReference type="PANTHER" id="PTHR46401:SF2">
    <property type="entry name" value="GLYCOSYLTRANSFERASE WBBK-RELATED"/>
    <property type="match status" value="1"/>
</dbReference>